<dbReference type="AlphaFoldDB" id="E7RF35"/>
<comment type="caution">
    <text evidence="2">The sequence shown here is derived from an EMBL/GenBank/DDBJ whole genome shotgun (WGS) entry which is preliminary data.</text>
</comment>
<dbReference type="OrthoDB" id="43895at2"/>
<evidence type="ECO:0000313" key="2">
    <source>
        <dbReference type="EMBL" id="EGA90434.1"/>
    </source>
</evidence>
<accession>E7RF35</accession>
<feature type="transmembrane region" description="Helical" evidence="1">
    <location>
        <begin position="74"/>
        <end position="94"/>
    </location>
</feature>
<proteinExistence type="predicted"/>
<gene>
    <name evidence="2" type="ORF">GPDM_05386</name>
</gene>
<dbReference type="RefSeq" id="WP_008429677.1">
    <property type="nucleotide sequence ID" value="NZ_AEPB01000018.1"/>
</dbReference>
<name>E7RF35_9BACL</name>
<keyword evidence="1" id="KW-1133">Transmembrane helix</keyword>
<evidence type="ECO:0000256" key="1">
    <source>
        <dbReference type="SAM" id="Phobius"/>
    </source>
</evidence>
<evidence type="ECO:0000313" key="3">
    <source>
        <dbReference type="Proteomes" id="UP000003052"/>
    </source>
</evidence>
<feature type="transmembrane region" description="Helical" evidence="1">
    <location>
        <begin position="7"/>
        <end position="25"/>
    </location>
</feature>
<reference evidence="2 3" key="1">
    <citation type="journal article" date="2011" name="J. Bacteriol.">
        <title>The Draft Genome of Planococcus donghaensis MPA1U2 Reveals Nonsporulation Pathways Controlled by a Conserved Spo0A Regulon.</title>
        <authorList>
            <person name="Pearson M.D."/>
            <person name="Noller H.F."/>
        </authorList>
    </citation>
    <scope>NUCLEOTIDE SEQUENCE [LARGE SCALE GENOMIC DNA]</scope>
    <source>
        <strain evidence="2 3">MPA1U2</strain>
    </source>
</reference>
<keyword evidence="1" id="KW-0472">Membrane</keyword>
<dbReference type="Proteomes" id="UP000003052">
    <property type="component" value="Unassembled WGS sequence"/>
</dbReference>
<protein>
    <submittedName>
        <fullName evidence="2">Uncharacterized protein</fullName>
    </submittedName>
</protein>
<feature type="transmembrane region" description="Helical" evidence="1">
    <location>
        <begin position="31"/>
        <end position="53"/>
    </location>
</feature>
<keyword evidence="1" id="KW-0812">Transmembrane</keyword>
<dbReference type="EMBL" id="AEPB01000018">
    <property type="protein sequence ID" value="EGA90434.1"/>
    <property type="molecule type" value="Genomic_DNA"/>
</dbReference>
<sequence length="506" mass="57854">MKNILKQFILLVICTYMAFFLVFNQGLLGGVVISGVFLVVCTFLFIASIVGVVKGKLELMKFTTVTEAAGLMTFSILLGLVVTTIGLINSFAVYTTGDESQSSDKKIRVFASRIFDVPSQAALLKTEKNGVTYFYPENNKNEIEKMDALLQLEREQFHSTLGTRDEGGLTIEFHENYASLELGYGSEEVAGYYDLGNKRIHLVPTDENWELILVHEYSHYQSHLFSNQHLLSITRIPSWFEEGVADYFAGESSIWYDLENIETIDFHDLDSQEDYDQAATDTYDPYAQSFLAVESIVDVYGEEIIPELLQSQSIGGFYKNLEKTINMDIEEYEEIFLEQLLANQQQIADWLDLGYQQLEMKNYKAALKTVENIRESGDIYDVDAADWLLVDIMLAQEKVDVAVEVLNDKIEMDQEEFLVDDLLLLAEVYLLVDPKLSYETVQKAEKIAETSEFYYYEEGILMAYEQVNSANKLAGYKGLLEEEWLYNPYVRSQLVEKLSKEYPGEF</sequence>
<dbReference type="eggNOG" id="ENOG50319YD">
    <property type="taxonomic scope" value="Bacteria"/>
</dbReference>
<organism evidence="2 3">
    <name type="scientific">Planococcus donghaensis MPA1U2</name>
    <dbReference type="NCBI Taxonomy" id="933115"/>
    <lineage>
        <taxon>Bacteria</taxon>
        <taxon>Bacillati</taxon>
        <taxon>Bacillota</taxon>
        <taxon>Bacilli</taxon>
        <taxon>Bacillales</taxon>
        <taxon>Caryophanaceae</taxon>
        <taxon>Planococcus</taxon>
    </lineage>
</organism>